<evidence type="ECO:0000256" key="3">
    <source>
        <dbReference type="ARBA" id="ARBA00022989"/>
    </source>
</evidence>
<proteinExistence type="predicted"/>
<sequence>MAEPVIFGGSPLDQYLHDAHRSQAATFPVHLDHTDEVTQTSTHASRVHLASTPHLARSSISGRNQGLVTAAFSPASATTQSTSFASPLGLVWRLASTVLLLTLRFLRTTVFMFDQSFSELQQTRTPPKMSTEARESAQDSSNSFVERFKYVICSSFLLTPSLSISFYESSPPFQSQQPDQRRESHVTPASARVKGARVSTVPICKHGYAEPTNAPFVRSPSAIRAPHAVHKRPTRLDPQGRLACNVAVLSALLLLPPISPSWWLWFSTWLLIASFSSAFVILLNHSSVVDKIEFTISRQSIINPNTSSASLRNLSISQAFDHSEKEALQRAVLKDVSGLVKAAQCFDISINKAISAVQEVEVVSRGYRLSHPLPPISRIEAASALPHLASPARKRRSIAASPGPTNGQLGRSLSGGGNGAPTVRRHTQRPLSLNLSSGRMSPLDRPSGRSSPVVPSEAGLPNLPQKLLTEQSTAALATGRPVPMRLIELRKAVIAALDNVGVTFTSIIAPLQTIADAEELALLHELYALDGTLRDESNEVDADALHAWSNADISALSDTSHDLEHDRKPWIATTPRNFGSTVRSATGVDGYGNILGLPDLSPQTTSTNHKRLSLVSDAGSILDRPLRASSSLSRCSSLVSETDHVGNYRSPRFNYVSEKSSGASGPNESAAAKRLSYVSNSSSSIASPVMRNSSVLSSTFTPPHSSAPTYSAATSPQSRATKRSSIVGPNSIFAQLDPNMSVLNRTEPTDPLSLLTVKAKFEWMHRARRRWLCHLLALNFTMSDRVSLSNGDSLPCDEYWTLARSTIASVHAALQAQTKAVTDKVASEMGLALLSTSKAERTATSLGDESMPSESRHGLLAVPNGVASAPSIIGHPGIEDRLYAMMLSLRSLQSKIRVCAEDIRVKAPPGLYGFQDTHSPQSIESVEREIDDVAATLQLEKTLESMREDFLGLSAEWESTIKLIHKEKRRSPSPQASTDNETDVFKANAARELVSPLEADEDAADSSHDSHGEGRAFDDVLPTSHSLAPDHEPLHASGDEDDADLAALLLSSTSPNSLPPPGLEQVFESIAGMARLSGLEVDASKPSRAERIEQAHRQREQRKHETHAKEQTLHRHTMDPSSMMSELNEVISSRKAVREQHHRSSLPYSAAEETEATTMLRESSAASFEAQPALALGSPLDLGATGHTGVFGGSPSLVDEQAAMPRRSLSSLDLARARALQALEARSPSVASSASYSFDSGEESMSRHSDDFSFEPTALESVPENETASLLAGESPSVLDSASRKSTPKAATASLASLNATPVPVPDSPFDLGAQVAAYARRKKEEKRAAMQASRSGSSVGSQVEQ</sequence>
<feature type="compositionally biased region" description="Low complexity" evidence="5">
    <location>
        <begin position="701"/>
        <end position="716"/>
    </location>
</feature>
<feature type="domain" description="Myosin-binding" evidence="6">
    <location>
        <begin position="329"/>
        <end position="384"/>
    </location>
</feature>
<evidence type="ECO:0000256" key="1">
    <source>
        <dbReference type="ARBA" id="ARBA00004308"/>
    </source>
</evidence>
<accession>A0A0D1BWM3</accession>
<gene>
    <name evidence="7" type="ORF">UMAG_05381</name>
</gene>
<feature type="region of interest" description="Disordered" evidence="5">
    <location>
        <begin position="1231"/>
        <end position="1346"/>
    </location>
</feature>
<feature type="compositionally biased region" description="Polar residues" evidence="5">
    <location>
        <begin position="1333"/>
        <end position="1346"/>
    </location>
</feature>
<keyword evidence="8" id="KW-1185">Reference proteome</keyword>
<evidence type="ECO:0000256" key="4">
    <source>
        <dbReference type="ARBA" id="ARBA00023136"/>
    </source>
</evidence>
<dbReference type="eggNOG" id="ENOG502SCJ4">
    <property type="taxonomic scope" value="Eukaryota"/>
</dbReference>
<evidence type="ECO:0000259" key="6">
    <source>
        <dbReference type="Pfam" id="PF12632"/>
    </source>
</evidence>
<evidence type="ECO:0000313" key="7">
    <source>
        <dbReference type="EMBL" id="KIS66387.1"/>
    </source>
</evidence>
<dbReference type="GeneID" id="23565290"/>
<feature type="compositionally biased region" description="Polar residues" evidence="5">
    <location>
        <begin position="429"/>
        <end position="439"/>
    </location>
</feature>
<dbReference type="VEuPathDB" id="FungiDB:UMAG_05381"/>
<feature type="compositionally biased region" description="Low complexity" evidence="5">
    <location>
        <begin position="1290"/>
        <end position="1301"/>
    </location>
</feature>
<comment type="subcellular location">
    <subcellularLocation>
        <location evidence="1">Endomembrane system</location>
    </subcellularLocation>
</comment>
<feature type="region of interest" description="Disordered" evidence="5">
    <location>
        <begin position="696"/>
        <end position="724"/>
    </location>
</feature>
<dbReference type="GO" id="GO:0017022">
    <property type="term" value="F:myosin binding"/>
    <property type="evidence" value="ECO:0007669"/>
    <property type="project" value="InterPro"/>
</dbReference>
<feature type="region of interest" description="Disordered" evidence="5">
    <location>
        <begin position="1081"/>
        <end position="1115"/>
    </location>
</feature>
<keyword evidence="4" id="KW-0472">Membrane</keyword>
<feature type="compositionally biased region" description="Basic and acidic residues" evidence="5">
    <location>
        <begin position="1005"/>
        <end position="1018"/>
    </location>
</feature>
<keyword evidence="3" id="KW-1133">Transmembrane helix</keyword>
<evidence type="ECO:0000256" key="2">
    <source>
        <dbReference type="ARBA" id="ARBA00022692"/>
    </source>
</evidence>
<dbReference type="InParanoid" id="A0A0D1BWM3"/>
<organism evidence="7 8">
    <name type="scientific">Mycosarcoma maydis</name>
    <name type="common">Corn smut fungus</name>
    <name type="synonym">Ustilago maydis</name>
    <dbReference type="NCBI Taxonomy" id="5270"/>
    <lineage>
        <taxon>Eukaryota</taxon>
        <taxon>Fungi</taxon>
        <taxon>Dikarya</taxon>
        <taxon>Basidiomycota</taxon>
        <taxon>Ustilaginomycotina</taxon>
        <taxon>Ustilaginomycetes</taxon>
        <taxon>Ustilaginales</taxon>
        <taxon>Ustilaginaceae</taxon>
        <taxon>Mycosarcoma</taxon>
    </lineage>
</organism>
<dbReference type="RefSeq" id="XP_011392075.1">
    <property type="nucleotide sequence ID" value="XM_011393773.1"/>
</dbReference>
<dbReference type="Proteomes" id="UP000000561">
    <property type="component" value="Chromosome 19"/>
</dbReference>
<dbReference type="InterPro" id="IPR026859">
    <property type="entry name" value="Myosin-bd"/>
</dbReference>
<evidence type="ECO:0000256" key="5">
    <source>
        <dbReference type="SAM" id="MobiDB-lite"/>
    </source>
</evidence>
<dbReference type="STRING" id="237631.A0A0D1BWM3"/>
<name>A0A0D1BWM3_MYCMD</name>
<dbReference type="Pfam" id="PF12632">
    <property type="entry name" value="Vezatin"/>
    <property type="match status" value="1"/>
</dbReference>
<dbReference type="OrthoDB" id="21151at2759"/>
<feature type="region of interest" description="Disordered" evidence="5">
    <location>
        <begin position="997"/>
        <end position="1039"/>
    </location>
</feature>
<dbReference type="KEGG" id="uma:UMAG_05381"/>
<dbReference type="EMBL" id="CM003158">
    <property type="protein sequence ID" value="KIS66387.1"/>
    <property type="molecule type" value="Genomic_DNA"/>
</dbReference>
<dbReference type="OMA" id="WMHRARR"/>
<keyword evidence="2" id="KW-0812">Transmembrane</keyword>
<feature type="region of interest" description="Disordered" evidence="5">
    <location>
        <begin position="390"/>
        <end position="461"/>
    </location>
</feature>
<evidence type="ECO:0000313" key="8">
    <source>
        <dbReference type="Proteomes" id="UP000000561"/>
    </source>
</evidence>
<feature type="compositionally biased region" description="Basic and acidic residues" evidence="5">
    <location>
        <begin position="1082"/>
        <end position="1098"/>
    </location>
</feature>
<feature type="compositionally biased region" description="Basic and acidic residues" evidence="5">
    <location>
        <begin position="1028"/>
        <end position="1038"/>
    </location>
</feature>
<reference evidence="7 8" key="1">
    <citation type="journal article" date="2006" name="Nature">
        <title>Insights from the genome of the biotrophic fungal plant pathogen Ustilago maydis.</title>
        <authorList>
            <person name="Kamper J."/>
            <person name="Kahmann R."/>
            <person name="Bolker M."/>
            <person name="Ma L.J."/>
            <person name="Brefort T."/>
            <person name="Saville B.J."/>
            <person name="Banuett F."/>
            <person name="Kronstad J.W."/>
            <person name="Gold S.E."/>
            <person name="Muller O."/>
            <person name="Perlin M.H."/>
            <person name="Wosten H.A."/>
            <person name="de Vries R."/>
            <person name="Ruiz-Herrera J."/>
            <person name="Reynaga-Pena C.G."/>
            <person name="Snetselaar K."/>
            <person name="McCann M."/>
            <person name="Perez-Martin J."/>
            <person name="Feldbrugge M."/>
            <person name="Basse C.W."/>
            <person name="Steinberg G."/>
            <person name="Ibeas J.I."/>
            <person name="Holloman W."/>
            <person name="Guzman P."/>
            <person name="Farman M."/>
            <person name="Stajich J.E."/>
            <person name="Sentandreu R."/>
            <person name="Gonzalez-Prieto J.M."/>
            <person name="Kennell J.C."/>
            <person name="Molina L."/>
            <person name="Schirawski J."/>
            <person name="Mendoza-Mendoza A."/>
            <person name="Greilinger D."/>
            <person name="Munch K."/>
            <person name="Rossel N."/>
            <person name="Scherer M."/>
            <person name="Vranes M."/>
            <person name="Ladendorf O."/>
            <person name="Vincon V."/>
            <person name="Fuchs U."/>
            <person name="Sandrock B."/>
            <person name="Meng S."/>
            <person name="Ho E.C."/>
            <person name="Cahill M.J."/>
            <person name="Boyce K.J."/>
            <person name="Klose J."/>
            <person name="Klosterman S.J."/>
            <person name="Deelstra H.J."/>
            <person name="Ortiz-Castellanos L."/>
            <person name="Li W."/>
            <person name="Sanchez-Alonso P."/>
            <person name="Schreier P.H."/>
            <person name="Hauser-Hahn I."/>
            <person name="Vaupel M."/>
            <person name="Koopmann E."/>
            <person name="Friedrich G."/>
            <person name="Voss H."/>
            <person name="Schluter T."/>
            <person name="Margolis J."/>
            <person name="Platt D."/>
            <person name="Swimmer C."/>
            <person name="Gnirke A."/>
            <person name="Chen F."/>
            <person name="Vysotskaia V."/>
            <person name="Mannhaupt G."/>
            <person name="Guldener U."/>
            <person name="Munsterkotter M."/>
            <person name="Haase D."/>
            <person name="Oesterheld M."/>
            <person name="Mewes H.W."/>
            <person name="Mauceli E.W."/>
            <person name="DeCaprio D."/>
            <person name="Wade C.M."/>
            <person name="Butler J."/>
            <person name="Young S."/>
            <person name="Jaffe D.B."/>
            <person name="Calvo S."/>
            <person name="Nusbaum C."/>
            <person name="Galagan J."/>
            <person name="Birren B.W."/>
        </authorList>
    </citation>
    <scope>NUCLEOTIDE SEQUENCE [LARGE SCALE GENOMIC DNA]</scope>
    <source>
        <strain evidence="8">DSM 14603 / FGSC 9021 / UM521</strain>
    </source>
</reference>
<protein>
    <recommendedName>
        <fullName evidence="6">Myosin-binding domain-containing protein</fullName>
    </recommendedName>
</protein>
<dbReference type="GO" id="GO:0012505">
    <property type="term" value="C:endomembrane system"/>
    <property type="evidence" value="ECO:0007669"/>
    <property type="project" value="UniProtKB-SubCell"/>
</dbReference>